<comment type="caution">
    <text evidence="1">The sequence shown here is derived from an EMBL/GenBank/DDBJ whole genome shotgun (WGS) entry which is preliminary data.</text>
</comment>
<reference evidence="1" key="1">
    <citation type="submission" date="2023-05" db="EMBL/GenBank/DDBJ databases">
        <title>Nepenthes gracilis genome sequencing.</title>
        <authorList>
            <person name="Fukushima K."/>
        </authorList>
    </citation>
    <scope>NUCLEOTIDE SEQUENCE</scope>
    <source>
        <strain evidence="1">SING2019-196</strain>
    </source>
</reference>
<protein>
    <submittedName>
        <fullName evidence="1">Uncharacterized protein</fullName>
    </submittedName>
</protein>
<sequence length="118" mass="13090">MGKEAFIAPKLSCAFNIKRKPNQTVVEVNLASPNTLSGLRCQAPTKGFKSFDENRSPGDVIVDENDEGTRKVTWFSVQKFVYRVANYLELKPLKGAKFLISDPVDMGKARIDKKTPAA</sequence>
<accession>A0AAD3SB22</accession>
<dbReference type="AlphaFoldDB" id="A0AAD3SB22"/>
<keyword evidence="2" id="KW-1185">Reference proteome</keyword>
<name>A0AAD3SB22_NEPGR</name>
<gene>
    <name evidence="1" type="ORF">Nepgr_009237</name>
</gene>
<evidence type="ECO:0000313" key="1">
    <source>
        <dbReference type="EMBL" id="GMH07397.1"/>
    </source>
</evidence>
<evidence type="ECO:0000313" key="2">
    <source>
        <dbReference type="Proteomes" id="UP001279734"/>
    </source>
</evidence>
<dbReference type="EMBL" id="BSYO01000007">
    <property type="protein sequence ID" value="GMH07397.1"/>
    <property type="molecule type" value="Genomic_DNA"/>
</dbReference>
<organism evidence="1 2">
    <name type="scientific">Nepenthes gracilis</name>
    <name type="common">Slender pitcher plant</name>
    <dbReference type="NCBI Taxonomy" id="150966"/>
    <lineage>
        <taxon>Eukaryota</taxon>
        <taxon>Viridiplantae</taxon>
        <taxon>Streptophyta</taxon>
        <taxon>Embryophyta</taxon>
        <taxon>Tracheophyta</taxon>
        <taxon>Spermatophyta</taxon>
        <taxon>Magnoliopsida</taxon>
        <taxon>eudicotyledons</taxon>
        <taxon>Gunneridae</taxon>
        <taxon>Pentapetalae</taxon>
        <taxon>Caryophyllales</taxon>
        <taxon>Nepenthaceae</taxon>
        <taxon>Nepenthes</taxon>
    </lineage>
</organism>
<dbReference type="Proteomes" id="UP001279734">
    <property type="component" value="Unassembled WGS sequence"/>
</dbReference>
<proteinExistence type="predicted"/>